<feature type="region of interest" description="Disordered" evidence="3">
    <location>
        <begin position="1"/>
        <end position="27"/>
    </location>
</feature>
<evidence type="ECO:0000313" key="4">
    <source>
        <dbReference type="EMBL" id="SDN71878.1"/>
    </source>
</evidence>
<evidence type="ECO:0000313" key="5">
    <source>
        <dbReference type="Proteomes" id="UP000198541"/>
    </source>
</evidence>
<evidence type="ECO:0000256" key="2">
    <source>
        <dbReference type="RuleBase" id="RU362080"/>
    </source>
</evidence>
<dbReference type="EMBL" id="FNIM01000011">
    <property type="protein sequence ID" value="SDN71878.1"/>
    <property type="molecule type" value="Genomic_DNA"/>
</dbReference>
<proteinExistence type="inferred from homology"/>
<accession>A0A1H0DP78</accession>
<dbReference type="Gene3D" id="3.40.1620.10">
    <property type="entry name" value="YefM-like domain"/>
    <property type="match status" value="1"/>
</dbReference>
<dbReference type="InterPro" id="IPR036165">
    <property type="entry name" value="YefM-like_sf"/>
</dbReference>
<keyword evidence="5" id="KW-1185">Reference proteome</keyword>
<dbReference type="Proteomes" id="UP000198541">
    <property type="component" value="Unassembled WGS sequence"/>
</dbReference>
<gene>
    <name evidence="4" type="ORF">SAMN05216355_11156</name>
</gene>
<comment type="similarity">
    <text evidence="1 2">Belongs to the phD/YefM antitoxin family.</text>
</comment>
<dbReference type="AlphaFoldDB" id="A0A1H0DP78"/>
<dbReference type="NCBIfam" id="TIGR01552">
    <property type="entry name" value="phd_fam"/>
    <property type="match status" value="1"/>
</dbReference>
<protein>
    <recommendedName>
        <fullName evidence="2">Antitoxin</fullName>
    </recommendedName>
</protein>
<organism evidence="4 5">
    <name type="scientific">Actinomyces ruminicola</name>
    <dbReference type="NCBI Taxonomy" id="332524"/>
    <lineage>
        <taxon>Bacteria</taxon>
        <taxon>Bacillati</taxon>
        <taxon>Actinomycetota</taxon>
        <taxon>Actinomycetes</taxon>
        <taxon>Actinomycetales</taxon>
        <taxon>Actinomycetaceae</taxon>
        <taxon>Actinomyces</taxon>
    </lineage>
</organism>
<sequence>MNAQPVGSPHGAPAQSSASGPGVAAGARTVSLRELNQRSGRIVADVVSSGRPVTVTDRGRPVVRLVPIEPEETPYERLLREGLIQEATHERTGPIPRFPLPEGMTLQQLLDEDREESW</sequence>
<dbReference type="RefSeq" id="WP_092536864.1">
    <property type="nucleotide sequence ID" value="NZ_FNIM01000011.1"/>
</dbReference>
<comment type="function">
    <text evidence="2">Antitoxin component of a type II toxin-antitoxin (TA) system.</text>
</comment>
<dbReference type="SUPFAM" id="SSF143120">
    <property type="entry name" value="YefM-like"/>
    <property type="match status" value="1"/>
</dbReference>
<feature type="compositionally biased region" description="Low complexity" evidence="3">
    <location>
        <begin position="7"/>
        <end position="27"/>
    </location>
</feature>
<dbReference type="STRING" id="332524.SAMN04487766_1074"/>
<evidence type="ECO:0000256" key="1">
    <source>
        <dbReference type="ARBA" id="ARBA00009981"/>
    </source>
</evidence>
<reference evidence="5" key="1">
    <citation type="submission" date="2016-10" db="EMBL/GenBank/DDBJ databases">
        <authorList>
            <person name="Varghese N."/>
            <person name="Submissions S."/>
        </authorList>
    </citation>
    <scope>NUCLEOTIDE SEQUENCE [LARGE SCALE GENOMIC DNA]</scope>
    <source>
        <strain evidence="5">DSM 27982</strain>
    </source>
</reference>
<evidence type="ECO:0000256" key="3">
    <source>
        <dbReference type="SAM" id="MobiDB-lite"/>
    </source>
</evidence>
<name>A0A1H0DP78_9ACTO</name>
<dbReference type="InterPro" id="IPR006442">
    <property type="entry name" value="Antitoxin_Phd/YefM"/>
</dbReference>
<dbReference type="Pfam" id="PF02604">
    <property type="entry name" value="PhdYeFM_antitox"/>
    <property type="match status" value="1"/>
</dbReference>